<accession>A0A800NEK0</accession>
<proteinExistence type="predicted"/>
<feature type="transmembrane region" description="Helical" evidence="1">
    <location>
        <begin position="25"/>
        <end position="42"/>
    </location>
</feature>
<organism evidence="2 3">
    <name type="scientific">Cytobacillus firmus</name>
    <name type="common">Bacillus firmus</name>
    <dbReference type="NCBI Taxonomy" id="1399"/>
    <lineage>
        <taxon>Bacteria</taxon>
        <taxon>Bacillati</taxon>
        <taxon>Bacillota</taxon>
        <taxon>Bacilli</taxon>
        <taxon>Bacillales</taxon>
        <taxon>Bacillaceae</taxon>
        <taxon>Cytobacillus</taxon>
    </lineage>
</organism>
<comment type="caution">
    <text evidence="2">The sequence shown here is derived from an EMBL/GenBank/DDBJ whole genome shotgun (WGS) entry which is preliminary data.</text>
</comment>
<dbReference type="EMBL" id="VDEM01000005">
    <property type="protein sequence ID" value="KAF0825355.1"/>
    <property type="molecule type" value="Genomic_DNA"/>
</dbReference>
<name>A0A800NEK0_CYTFI</name>
<evidence type="ECO:0000313" key="2">
    <source>
        <dbReference type="EMBL" id="KAF0825355.1"/>
    </source>
</evidence>
<dbReference type="AlphaFoldDB" id="A0A800NEK0"/>
<gene>
    <name evidence="2" type="ORF">KIS1582_0899</name>
</gene>
<dbReference type="Proteomes" id="UP000465778">
    <property type="component" value="Unassembled WGS sequence"/>
</dbReference>
<reference evidence="2 3" key="1">
    <citation type="journal article" date="2020" name="G3 (Bethesda)">
        <title>Whole Genome Sequencing and Comparative Genomics of Two Nematicidal Bacillus Strains Reveals a Wide Range of Possible Virulence Factors.</title>
        <authorList>
            <person name="Susic N."/>
            <person name="Janezic S."/>
            <person name="Rupnik M."/>
            <person name="Geric Stare B."/>
        </authorList>
    </citation>
    <scope>NUCLEOTIDE SEQUENCE [LARGE SCALE GENOMIC DNA]</scope>
    <source>
        <strain evidence="2 3">I-1582</strain>
    </source>
</reference>
<keyword evidence="1" id="KW-0812">Transmembrane</keyword>
<dbReference type="RefSeq" id="WP_169799789.1">
    <property type="nucleotide sequence ID" value="NZ_JABVDD010000036.1"/>
</dbReference>
<evidence type="ECO:0000313" key="3">
    <source>
        <dbReference type="Proteomes" id="UP000465778"/>
    </source>
</evidence>
<sequence>MKKILLYAAILAAAAGVYFLYGKQLGAIAFFLLSIYFTWLAYKKWDRPLRDRRRRRAD</sequence>
<keyword evidence="1" id="KW-0472">Membrane</keyword>
<protein>
    <submittedName>
        <fullName evidence="2">Uncharacterized protein</fullName>
    </submittedName>
</protein>
<evidence type="ECO:0000256" key="1">
    <source>
        <dbReference type="SAM" id="Phobius"/>
    </source>
</evidence>
<dbReference type="GeneID" id="67526604"/>
<keyword evidence="1" id="KW-1133">Transmembrane helix</keyword>